<name>A0A5C5ZPR8_9BACT</name>
<keyword evidence="1" id="KW-0732">Signal</keyword>
<feature type="signal peptide" evidence="1">
    <location>
        <begin position="1"/>
        <end position="29"/>
    </location>
</feature>
<evidence type="ECO:0000313" key="2">
    <source>
        <dbReference type="EMBL" id="TWT89502.1"/>
    </source>
</evidence>
<comment type="caution">
    <text evidence="2">The sequence shown here is derived from an EMBL/GenBank/DDBJ whole genome shotgun (WGS) entry which is preliminary data.</text>
</comment>
<gene>
    <name evidence="2" type="ORF">Pla100_54310</name>
</gene>
<dbReference type="EMBL" id="SJPM01000017">
    <property type="protein sequence ID" value="TWT89502.1"/>
    <property type="molecule type" value="Genomic_DNA"/>
</dbReference>
<feature type="chain" id="PRO_5022921552" description="Secreted protein" evidence="1">
    <location>
        <begin position="30"/>
        <end position="408"/>
    </location>
</feature>
<accession>A0A5C5ZPR8</accession>
<dbReference type="RefSeq" id="WP_146581554.1">
    <property type="nucleotide sequence ID" value="NZ_SJPM01000017.1"/>
</dbReference>
<dbReference type="Proteomes" id="UP000316213">
    <property type="component" value="Unassembled WGS sequence"/>
</dbReference>
<reference evidence="2 3" key="1">
    <citation type="submission" date="2019-02" db="EMBL/GenBank/DDBJ databases">
        <title>Deep-cultivation of Planctomycetes and their phenomic and genomic characterization uncovers novel biology.</title>
        <authorList>
            <person name="Wiegand S."/>
            <person name="Jogler M."/>
            <person name="Boedeker C."/>
            <person name="Pinto D."/>
            <person name="Vollmers J."/>
            <person name="Rivas-Marin E."/>
            <person name="Kohn T."/>
            <person name="Peeters S.H."/>
            <person name="Heuer A."/>
            <person name="Rast P."/>
            <person name="Oberbeckmann S."/>
            <person name="Bunk B."/>
            <person name="Jeske O."/>
            <person name="Meyerdierks A."/>
            <person name="Storesund J.E."/>
            <person name="Kallscheuer N."/>
            <person name="Luecker S."/>
            <person name="Lage O.M."/>
            <person name="Pohl T."/>
            <person name="Merkel B.J."/>
            <person name="Hornburger P."/>
            <person name="Mueller R.-W."/>
            <person name="Bruemmer F."/>
            <person name="Labrenz M."/>
            <person name="Spormann A.M."/>
            <person name="Op Den Camp H."/>
            <person name="Overmann J."/>
            <person name="Amann R."/>
            <person name="Jetten M.S.M."/>
            <person name="Mascher T."/>
            <person name="Medema M.H."/>
            <person name="Devos D.P."/>
            <person name="Kaster A.-K."/>
            <person name="Ovreas L."/>
            <person name="Rohde M."/>
            <person name="Galperin M.Y."/>
            <person name="Jogler C."/>
        </authorList>
    </citation>
    <scope>NUCLEOTIDE SEQUENCE [LARGE SCALE GENOMIC DNA]</scope>
    <source>
        <strain evidence="2 3">Pla100</strain>
    </source>
</reference>
<evidence type="ECO:0000313" key="3">
    <source>
        <dbReference type="Proteomes" id="UP000316213"/>
    </source>
</evidence>
<organism evidence="2 3">
    <name type="scientific">Neorhodopirellula pilleata</name>
    <dbReference type="NCBI Taxonomy" id="2714738"/>
    <lineage>
        <taxon>Bacteria</taxon>
        <taxon>Pseudomonadati</taxon>
        <taxon>Planctomycetota</taxon>
        <taxon>Planctomycetia</taxon>
        <taxon>Pirellulales</taxon>
        <taxon>Pirellulaceae</taxon>
        <taxon>Neorhodopirellula</taxon>
    </lineage>
</organism>
<keyword evidence="3" id="KW-1185">Reference proteome</keyword>
<evidence type="ECO:0008006" key="4">
    <source>
        <dbReference type="Google" id="ProtNLM"/>
    </source>
</evidence>
<proteinExistence type="predicted"/>
<evidence type="ECO:0000256" key="1">
    <source>
        <dbReference type="SAM" id="SignalP"/>
    </source>
</evidence>
<protein>
    <recommendedName>
        <fullName evidence="4">Secreted protein</fullName>
    </recommendedName>
</protein>
<dbReference type="OrthoDB" id="254232at2"/>
<sequence precursor="true">MNLSTLIRFAPLGLSLAILLGGLAPVAGAANRTDEVTKLLATEVAQFLKNHSQESVSVGHFESPPGSGKNLQIQQRLREHLKAIDGITVVDESDPIQLNYWSVRGSYAFHNEGDQTFTQVTFRIFDDQNVEQHSLSPFPFKIEDTADIAVIAAASFDATDVVDQADKSKKVAEKLTSAIAKPQIEVTDGRVSATADSPYGIEFLVSDQTSGQPIKSHYKAAPERITKKTFHMKDGTRGLAVADLGAREVYAIRFYNDSDKDVAVRLFIDGLSSFEFSEIQAYRQHDVWVVPRRSSGTVYGWHRTNEQSDSFEVAHFPDTAVGQRDRGGEKVGTIQAMFFQAWSSDEPTPAGEYRLNAEADVLGTKQGEEIQTSYQEIHRYIGQTPVSSICVRYAKPIDDLPPGGPSTP</sequence>
<dbReference type="AlphaFoldDB" id="A0A5C5ZPR8"/>